<protein>
    <submittedName>
        <fullName evidence="2">Uncharacterized protein</fullName>
    </submittedName>
</protein>
<feature type="region of interest" description="Disordered" evidence="1">
    <location>
        <begin position="29"/>
        <end position="59"/>
    </location>
</feature>
<feature type="compositionally biased region" description="Low complexity" evidence="1">
    <location>
        <begin position="122"/>
        <end position="156"/>
    </location>
</feature>
<feature type="compositionally biased region" description="Low complexity" evidence="1">
    <location>
        <begin position="50"/>
        <end position="59"/>
    </location>
</feature>
<dbReference type="AlphaFoldDB" id="A0A2V3IMR2"/>
<accession>A0A2V3IMR2</accession>
<name>A0A2V3IMR2_9FLOR</name>
<gene>
    <name evidence="2" type="ORF">BWQ96_06858</name>
</gene>
<feature type="compositionally biased region" description="Basic and acidic residues" evidence="1">
    <location>
        <begin position="191"/>
        <end position="203"/>
    </location>
</feature>
<dbReference type="OrthoDB" id="10503769at2759"/>
<sequence>MSTASLPTKYWQPSPLSPGERRRKWLVNHGLLSPKSSSSRRLPKSHLFSRRASSSTSAPSLHDSFVHLHVDDNAVPLVVTRPNNSHPDHISSSAAARTLSLPIQDTDRVHITPLRRLPPWFSRNSNSSNPNTPTRTNHTSPRSPYRSSRLRSWFSSRKNRHPNYHTSERHRAHPIPPLSRSAGFEAPSHFELGRLHQPPDRQVHNRPSHAPSHNHHPSSNPAAHNLNAQSRARRRAVYKVVDPHMPRHVLKPQAQYEQSSWNDYRSRIDKLAEDQRFMDYLTEPVQHHHPPKMPRMHAASDPKQLAVNKLYPLAFIKLLEAQAKMNADTAHANDPHEEEHRYDDIDGDDEARIERTTSKALHDMHRFRTVYSPNKKPLRHHAHNFASMEHIRLLTPAVESGSESSHSSFFSRLTQENHLSSPFVPYSR</sequence>
<evidence type="ECO:0000313" key="2">
    <source>
        <dbReference type="EMBL" id="PXF43363.1"/>
    </source>
</evidence>
<feature type="region of interest" description="Disordered" evidence="1">
    <location>
        <begin position="117"/>
        <end position="224"/>
    </location>
</feature>
<feature type="compositionally biased region" description="Basic residues" evidence="1">
    <location>
        <begin position="204"/>
        <end position="216"/>
    </location>
</feature>
<reference evidence="2 3" key="1">
    <citation type="journal article" date="2018" name="Mol. Biol. Evol.">
        <title>Analysis of the draft genome of the red seaweed Gracilariopsis chorda provides insights into genome size evolution in Rhodophyta.</title>
        <authorList>
            <person name="Lee J."/>
            <person name="Yang E.C."/>
            <person name="Graf L."/>
            <person name="Yang J.H."/>
            <person name="Qiu H."/>
            <person name="Zel Zion U."/>
            <person name="Chan C.X."/>
            <person name="Stephens T.G."/>
            <person name="Weber A.P.M."/>
            <person name="Boo G.H."/>
            <person name="Boo S.M."/>
            <person name="Kim K.M."/>
            <person name="Shin Y."/>
            <person name="Jung M."/>
            <person name="Lee S.J."/>
            <person name="Yim H.S."/>
            <person name="Lee J.H."/>
            <person name="Bhattacharya D."/>
            <person name="Yoon H.S."/>
        </authorList>
    </citation>
    <scope>NUCLEOTIDE SEQUENCE [LARGE SCALE GENOMIC DNA]</scope>
    <source>
        <strain evidence="2 3">SKKU-2015</strain>
        <tissue evidence="2">Whole body</tissue>
    </source>
</reference>
<feature type="region of interest" description="Disordered" evidence="1">
    <location>
        <begin position="1"/>
        <end position="20"/>
    </location>
</feature>
<evidence type="ECO:0000313" key="3">
    <source>
        <dbReference type="Proteomes" id="UP000247409"/>
    </source>
</evidence>
<proteinExistence type="predicted"/>
<feature type="compositionally biased region" description="Basic residues" evidence="1">
    <location>
        <begin position="157"/>
        <end position="173"/>
    </location>
</feature>
<dbReference type="EMBL" id="NBIV01000127">
    <property type="protein sequence ID" value="PXF43363.1"/>
    <property type="molecule type" value="Genomic_DNA"/>
</dbReference>
<evidence type="ECO:0000256" key="1">
    <source>
        <dbReference type="SAM" id="MobiDB-lite"/>
    </source>
</evidence>
<keyword evidence="3" id="KW-1185">Reference proteome</keyword>
<comment type="caution">
    <text evidence="2">The sequence shown here is derived from an EMBL/GenBank/DDBJ whole genome shotgun (WGS) entry which is preliminary data.</text>
</comment>
<dbReference type="Proteomes" id="UP000247409">
    <property type="component" value="Unassembled WGS sequence"/>
</dbReference>
<organism evidence="2 3">
    <name type="scientific">Gracilariopsis chorda</name>
    <dbReference type="NCBI Taxonomy" id="448386"/>
    <lineage>
        <taxon>Eukaryota</taxon>
        <taxon>Rhodophyta</taxon>
        <taxon>Florideophyceae</taxon>
        <taxon>Rhodymeniophycidae</taxon>
        <taxon>Gracilariales</taxon>
        <taxon>Gracilariaceae</taxon>
        <taxon>Gracilariopsis</taxon>
    </lineage>
</organism>